<dbReference type="RefSeq" id="WP_348025637.1">
    <property type="nucleotide sequence ID" value="NZ_CP129113.1"/>
</dbReference>
<protein>
    <submittedName>
        <fullName evidence="2">Stage III sporulation protein SpoIIIAB</fullName>
    </submittedName>
</protein>
<dbReference type="PIRSF" id="PIRSF021435">
    <property type="entry name" value="SpoIIIAB"/>
    <property type="match status" value="1"/>
</dbReference>
<dbReference type="EMBL" id="CP129113">
    <property type="protein sequence ID" value="WLV23537.1"/>
    <property type="molecule type" value="Genomic_DNA"/>
</dbReference>
<reference evidence="2" key="1">
    <citation type="submission" date="2023-06" db="EMBL/GenBank/DDBJ databases">
        <title>A Treasure from Seagulls: Isolation and Description of Aciduricobacillus qingdaonensis gen. nov., sp. nov., a Rare Obligately Uric Acid-utilizing Member in the Family Bacillaceae.</title>
        <authorList>
            <person name="Liu W."/>
            <person name="Wang B."/>
        </authorList>
    </citation>
    <scope>NUCLEOTIDE SEQUENCE</scope>
    <source>
        <strain evidence="2">44XB</strain>
    </source>
</reference>
<evidence type="ECO:0000313" key="3">
    <source>
        <dbReference type="Proteomes" id="UP001180087"/>
    </source>
</evidence>
<proteinExistence type="predicted"/>
<dbReference type="NCBIfam" id="TIGR02833">
    <property type="entry name" value="spore_III_AB"/>
    <property type="match status" value="1"/>
</dbReference>
<evidence type="ECO:0000313" key="2">
    <source>
        <dbReference type="EMBL" id="WLV23537.1"/>
    </source>
</evidence>
<dbReference type="Proteomes" id="UP001180087">
    <property type="component" value="Chromosome"/>
</dbReference>
<name>A0ABY9KTE8_9BACI</name>
<gene>
    <name evidence="2" type="primary">spoIIIAB</name>
    <name evidence="2" type="ORF">QR721_07670</name>
</gene>
<keyword evidence="1" id="KW-0175">Coiled coil</keyword>
<organism evidence="2 3">
    <name type="scientific">Aciduricibacillus chroicocephali</name>
    <dbReference type="NCBI Taxonomy" id="3054939"/>
    <lineage>
        <taxon>Bacteria</taxon>
        <taxon>Bacillati</taxon>
        <taxon>Bacillota</taxon>
        <taxon>Bacilli</taxon>
        <taxon>Bacillales</taxon>
        <taxon>Bacillaceae</taxon>
        <taxon>Aciduricibacillus</taxon>
    </lineage>
</organism>
<feature type="coiled-coil region" evidence="1">
    <location>
        <begin position="120"/>
        <end position="147"/>
    </location>
</feature>
<dbReference type="InterPro" id="IPR014198">
    <property type="entry name" value="Spore_III_AB"/>
</dbReference>
<accession>A0ABY9KTE8</accession>
<keyword evidence="3" id="KW-1185">Reference proteome</keyword>
<sequence length="171" mass="19601">MLAWTGAIFLVGAATWAGFEYSRQLDMRPKQIRQLKNALQILEAEIVYSQTPLQQAFHRIARQVPEPTASLFQNLAESLLDQNRNLPDIWCKHVEDHCEVTALGPNEKEVLVQFGRTLGMHELQQQKKQLLLASSHLERELEEARSRQDKYGNMAKMLGFLAGLFILLLFI</sequence>
<evidence type="ECO:0000256" key="1">
    <source>
        <dbReference type="SAM" id="Coils"/>
    </source>
</evidence>
<dbReference type="Pfam" id="PF09548">
    <property type="entry name" value="Spore_III_AB"/>
    <property type="match status" value="1"/>
</dbReference>